<feature type="compositionally biased region" description="Polar residues" evidence="1">
    <location>
        <begin position="87"/>
        <end position="104"/>
    </location>
</feature>
<feature type="region of interest" description="Disordered" evidence="1">
    <location>
        <begin position="166"/>
        <end position="220"/>
    </location>
</feature>
<dbReference type="InParanoid" id="A0A0C3G9K5"/>
<dbReference type="OrthoDB" id="3237250at2759"/>
<evidence type="ECO:0000313" key="2">
    <source>
        <dbReference type="EMBL" id="KIM88424.1"/>
    </source>
</evidence>
<evidence type="ECO:0000313" key="3">
    <source>
        <dbReference type="Proteomes" id="UP000054166"/>
    </source>
</evidence>
<feature type="region of interest" description="Disordered" evidence="1">
    <location>
        <begin position="80"/>
        <end position="114"/>
    </location>
</feature>
<dbReference type="HOGENOM" id="CLU_1200232_0_0_1"/>
<protein>
    <submittedName>
        <fullName evidence="2">Uncharacterized protein</fullName>
    </submittedName>
</protein>
<keyword evidence="3" id="KW-1185">Reference proteome</keyword>
<dbReference type="AlphaFoldDB" id="A0A0C3G9K5"/>
<feature type="compositionally biased region" description="Low complexity" evidence="1">
    <location>
        <begin position="194"/>
        <end position="220"/>
    </location>
</feature>
<proteinExistence type="predicted"/>
<organism evidence="2 3">
    <name type="scientific">Piloderma croceum (strain F 1598)</name>
    <dbReference type="NCBI Taxonomy" id="765440"/>
    <lineage>
        <taxon>Eukaryota</taxon>
        <taxon>Fungi</taxon>
        <taxon>Dikarya</taxon>
        <taxon>Basidiomycota</taxon>
        <taxon>Agaricomycotina</taxon>
        <taxon>Agaricomycetes</taxon>
        <taxon>Agaricomycetidae</taxon>
        <taxon>Atheliales</taxon>
        <taxon>Atheliaceae</taxon>
        <taxon>Piloderma</taxon>
    </lineage>
</organism>
<sequence length="231" mass="25961">MSLIIILKVMARHHHFIVTKGDIYTSPNSPTIPALLYPHPLSPPAGATPTNQGFPNPELYSGQWPAETWKAFFARRDEKNKSRLVTESDQQQQRLSREAAQQNHPIPGKGTSAPVVYHWEKDDTTSYRLHIRVACGTVPSIWGDYAMTQRIYNPHENEWDICTELDPDAKPEDWDDNDDDYYFPHAPSTPQPASPSSQQPTTPLTSSQQTLSSSQQPTTTSLLVHSLTTLT</sequence>
<accession>A0A0C3G9K5</accession>
<name>A0A0C3G9K5_PILCF</name>
<reference evidence="2 3" key="1">
    <citation type="submission" date="2014-04" db="EMBL/GenBank/DDBJ databases">
        <authorList>
            <consortium name="DOE Joint Genome Institute"/>
            <person name="Kuo A."/>
            <person name="Tarkka M."/>
            <person name="Buscot F."/>
            <person name="Kohler A."/>
            <person name="Nagy L.G."/>
            <person name="Floudas D."/>
            <person name="Copeland A."/>
            <person name="Barry K.W."/>
            <person name="Cichocki N."/>
            <person name="Veneault-Fourrey C."/>
            <person name="LaButti K."/>
            <person name="Lindquist E.A."/>
            <person name="Lipzen A."/>
            <person name="Lundell T."/>
            <person name="Morin E."/>
            <person name="Murat C."/>
            <person name="Sun H."/>
            <person name="Tunlid A."/>
            <person name="Henrissat B."/>
            <person name="Grigoriev I.V."/>
            <person name="Hibbett D.S."/>
            <person name="Martin F."/>
            <person name="Nordberg H.P."/>
            <person name="Cantor M.N."/>
            <person name="Hua S.X."/>
        </authorList>
    </citation>
    <scope>NUCLEOTIDE SEQUENCE [LARGE SCALE GENOMIC DNA]</scope>
    <source>
        <strain evidence="2 3">F 1598</strain>
    </source>
</reference>
<evidence type="ECO:0000256" key="1">
    <source>
        <dbReference type="SAM" id="MobiDB-lite"/>
    </source>
</evidence>
<reference evidence="3" key="2">
    <citation type="submission" date="2015-01" db="EMBL/GenBank/DDBJ databases">
        <title>Evolutionary Origins and Diversification of the Mycorrhizal Mutualists.</title>
        <authorList>
            <consortium name="DOE Joint Genome Institute"/>
            <consortium name="Mycorrhizal Genomics Consortium"/>
            <person name="Kohler A."/>
            <person name="Kuo A."/>
            <person name="Nagy L.G."/>
            <person name="Floudas D."/>
            <person name="Copeland A."/>
            <person name="Barry K.W."/>
            <person name="Cichocki N."/>
            <person name="Veneault-Fourrey C."/>
            <person name="LaButti K."/>
            <person name="Lindquist E.A."/>
            <person name="Lipzen A."/>
            <person name="Lundell T."/>
            <person name="Morin E."/>
            <person name="Murat C."/>
            <person name="Riley R."/>
            <person name="Ohm R."/>
            <person name="Sun H."/>
            <person name="Tunlid A."/>
            <person name="Henrissat B."/>
            <person name="Grigoriev I.V."/>
            <person name="Hibbett D.S."/>
            <person name="Martin F."/>
        </authorList>
    </citation>
    <scope>NUCLEOTIDE SEQUENCE [LARGE SCALE GENOMIC DNA]</scope>
    <source>
        <strain evidence="3">F 1598</strain>
    </source>
</reference>
<gene>
    <name evidence="2" type="ORF">PILCRDRAFT_3420</name>
</gene>
<dbReference type="EMBL" id="KN832977">
    <property type="protein sequence ID" value="KIM88424.1"/>
    <property type="molecule type" value="Genomic_DNA"/>
</dbReference>
<dbReference type="Proteomes" id="UP000054166">
    <property type="component" value="Unassembled WGS sequence"/>
</dbReference>